<dbReference type="Proteomes" id="UP000198748">
    <property type="component" value="Unassembled WGS sequence"/>
</dbReference>
<evidence type="ECO:0000313" key="1">
    <source>
        <dbReference type="EMBL" id="SDF98892.1"/>
    </source>
</evidence>
<sequence length="493" mass="56393">MKRLTYVTLAYIALPSVLFIWYWLAPIYATVSLIACSFAFAMSVRGLGRDSPEINLKPIVISSAILALIVCSLSEFGMVPYQSYDYLIHNYKLNILATKPLPIYEEDKGIYMCYYLGFYLIPALLSKCTSLSWAKYYFFLWCAAGVTLTFIWTQIKFIHFGFWQRIFVCLSLLIGAYISICYPLLDWLAPQSGVIQNNAVYLPDKFVLNQVPVFTRSLSESPQHTIPCILMVSMFVAVCKEKNYLFSLLFLLPATLFLTPFATVGMLPFVLIPVFVYFKDLIAESFGRCLLFLITTTLAYLPVLLFLAGSQATDMESNRVIWNSGASDWIVYYAFYLFFSYGIWFVFFGRDLLYFDRTIVLAAIAFACVLSLFQVGYYNDLNIRAALCIQMIMGMSIAHLFVNLWSKKQKLRKGILLGIVFWVANGTSSVKFYYDRIFVLKGKRNTIENPNVSGFGTDIYDMLERAYSSNGPEVVKQYSLKEGSLFEKYLLKK</sequence>
<dbReference type="STRING" id="659014.SAMN04487996_11475"/>
<reference evidence="2" key="1">
    <citation type="submission" date="2016-10" db="EMBL/GenBank/DDBJ databases">
        <authorList>
            <person name="Varghese N."/>
            <person name="Submissions S."/>
        </authorList>
    </citation>
    <scope>NUCLEOTIDE SEQUENCE [LARGE SCALE GENOMIC DNA]</scope>
    <source>
        <strain evidence="2">DSM 25329</strain>
    </source>
</reference>
<dbReference type="AlphaFoldDB" id="A0A1G7QK74"/>
<organism evidence="1 2">
    <name type="scientific">Dyadobacter soli</name>
    <dbReference type="NCBI Taxonomy" id="659014"/>
    <lineage>
        <taxon>Bacteria</taxon>
        <taxon>Pseudomonadati</taxon>
        <taxon>Bacteroidota</taxon>
        <taxon>Cytophagia</taxon>
        <taxon>Cytophagales</taxon>
        <taxon>Spirosomataceae</taxon>
        <taxon>Dyadobacter</taxon>
    </lineage>
</organism>
<proteinExistence type="predicted"/>
<accession>A0A1G7QK74</accession>
<dbReference type="EMBL" id="FNAN01000014">
    <property type="protein sequence ID" value="SDF98892.1"/>
    <property type="molecule type" value="Genomic_DNA"/>
</dbReference>
<keyword evidence="2" id="KW-1185">Reference proteome</keyword>
<name>A0A1G7QK74_9BACT</name>
<gene>
    <name evidence="1" type="ORF">SAMN04487996_11475</name>
</gene>
<evidence type="ECO:0000313" key="2">
    <source>
        <dbReference type="Proteomes" id="UP000198748"/>
    </source>
</evidence>
<protein>
    <submittedName>
        <fullName evidence="1">Uncharacterized protein</fullName>
    </submittedName>
</protein>